<dbReference type="EMBL" id="QKUF01000025">
    <property type="protein sequence ID" value="PZW23558.1"/>
    <property type="molecule type" value="Genomic_DNA"/>
</dbReference>
<accession>A0A326U0Z2</accession>
<dbReference type="Proteomes" id="UP000248806">
    <property type="component" value="Unassembled WGS sequence"/>
</dbReference>
<protein>
    <submittedName>
        <fullName evidence="1">Mu-like prophage major head subunit gpT</fullName>
    </submittedName>
</protein>
<keyword evidence="2" id="KW-1185">Reference proteome</keyword>
<dbReference type="Pfam" id="PF25209">
    <property type="entry name" value="Phage_capsid_4"/>
    <property type="match status" value="1"/>
</dbReference>
<reference evidence="1 2" key="1">
    <citation type="submission" date="2018-06" db="EMBL/GenBank/DDBJ databases">
        <title>Genomic Encyclopedia of Archaeal and Bacterial Type Strains, Phase II (KMG-II): from individual species to whole genera.</title>
        <authorList>
            <person name="Goeker M."/>
        </authorList>
    </citation>
    <scope>NUCLEOTIDE SEQUENCE [LARGE SCALE GENOMIC DNA]</scope>
    <source>
        <strain evidence="1 2">ATCC BAA-1881</strain>
    </source>
</reference>
<gene>
    <name evidence="1" type="ORF">EI42_04941</name>
</gene>
<sequence length="652" mass="72055">MKEHHTEPHDGHSHAHIIIEDARILEQRQTSPGHAVRVTVIQGGISKNGYAYDEAALRRIMELLEGAHAYADHAGPEASGRSVRDVVGFYHDVQFVPGNPARVDATLHILEAADWLWTLIREACELGRPDLIGLSVDLYGHWQHDDDLQAKKVTEVLALNSCDVVTRPSAGGTFRHIISDDSMYRQQEEWGNSMEQQPIEEQRRQLEAALQDVQQQRCELALERTLQESILPAALKTQLRSRFSGRIFEQSELEQEVSNALHLMAELSRDGLVRGNGIEKAVISDVISEAEKVQAAFDRLFDLDIDTARLGNIRPFAGIREAYARVTGDSSVASGLSSASTLGMIRVSESAPLARLTEADTTTASFAYLLGSSMNKRLLKDYQAWPADWMQFVSIVPIKDFKQQSRVRMGHFNSLPIVPENTAYSAVSLSDSAAVYVPQKRGNLVSISRETILNDDLQALRQIPARLATAAAYTLAEFVYSFLSSNPTIYDGSPLFNTGNPHHNASDKALSAEALQSGVSAMRVQTNTAGKRIGLRPRFLVVPPELEWQAMILTRSAQLPGSANNDVNPMQGYVTPIISAQLSNPAQWFLVADPRMIDTIEIGFIGGQVNPALFIQDQPTSGLNFTQDMLTYKIRHEYGGAVVDYRGLYRGA</sequence>
<dbReference type="AlphaFoldDB" id="A0A326U0Z2"/>
<evidence type="ECO:0000313" key="2">
    <source>
        <dbReference type="Proteomes" id="UP000248806"/>
    </source>
</evidence>
<organism evidence="1 2">
    <name type="scientific">Thermosporothrix hazakensis</name>
    <dbReference type="NCBI Taxonomy" id="644383"/>
    <lineage>
        <taxon>Bacteria</taxon>
        <taxon>Bacillati</taxon>
        <taxon>Chloroflexota</taxon>
        <taxon>Ktedonobacteria</taxon>
        <taxon>Ktedonobacterales</taxon>
        <taxon>Thermosporotrichaceae</taxon>
        <taxon>Thermosporothrix</taxon>
    </lineage>
</organism>
<proteinExistence type="predicted"/>
<comment type="caution">
    <text evidence="1">The sequence shown here is derived from an EMBL/GenBank/DDBJ whole genome shotgun (WGS) entry which is preliminary data.</text>
</comment>
<name>A0A326U0Z2_THEHA</name>
<dbReference type="OrthoDB" id="9806592at2"/>
<evidence type="ECO:0000313" key="1">
    <source>
        <dbReference type="EMBL" id="PZW23558.1"/>
    </source>
</evidence>
<dbReference type="RefSeq" id="WP_111325234.1">
    <property type="nucleotide sequence ID" value="NZ_BIFX01000003.1"/>
</dbReference>